<accession>A0AAN8VQX6</accession>
<dbReference type="SUPFAM" id="SSF46785">
    <property type="entry name" value="Winged helix' DNA-binding domain"/>
    <property type="match status" value="1"/>
</dbReference>
<dbReference type="InterPro" id="IPR036388">
    <property type="entry name" value="WH-like_DNA-bd_sf"/>
</dbReference>
<comment type="caution">
    <text evidence="1">The sequence shown here is derived from an EMBL/GenBank/DDBJ whole genome shotgun (WGS) entry which is preliminary data.</text>
</comment>
<dbReference type="Proteomes" id="UP001370490">
    <property type="component" value="Unassembled WGS sequence"/>
</dbReference>
<organism evidence="1 2">
    <name type="scientific">Dillenia turbinata</name>
    <dbReference type="NCBI Taxonomy" id="194707"/>
    <lineage>
        <taxon>Eukaryota</taxon>
        <taxon>Viridiplantae</taxon>
        <taxon>Streptophyta</taxon>
        <taxon>Embryophyta</taxon>
        <taxon>Tracheophyta</taxon>
        <taxon>Spermatophyta</taxon>
        <taxon>Magnoliopsida</taxon>
        <taxon>eudicotyledons</taxon>
        <taxon>Gunneridae</taxon>
        <taxon>Pentapetalae</taxon>
        <taxon>Dilleniales</taxon>
        <taxon>Dilleniaceae</taxon>
        <taxon>Dillenia</taxon>
    </lineage>
</organism>
<name>A0AAN8VQX6_9MAGN</name>
<reference evidence="1 2" key="1">
    <citation type="submission" date="2023-12" db="EMBL/GenBank/DDBJ databases">
        <title>A high-quality genome assembly for Dillenia turbinata (Dilleniales).</title>
        <authorList>
            <person name="Chanderbali A."/>
        </authorList>
    </citation>
    <scope>NUCLEOTIDE SEQUENCE [LARGE SCALE GENOMIC DNA]</scope>
    <source>
        <strain evidence="1">LSX21</strain>
        <tissue evidence="1">Leaf</tissue>
    </source>
</reference>
<gene>
    <name evidence="1" type="ORF">RJ641_031917</name>
</gene>
<dbReference type="EMBL" id="JBAMMX010000006">
    <property type="protein sequence ID" value="KAK6938409.1"/>
    <property type="molecule type" value="Genomic_DNA"/>
</dbReference>
<evidence type="ECO:0000313" key="2">
    <source>
        <dbReference type="Proteomes" id="UP001370490"/>
    </source>
</evidence>
<dbReference type="InterPro" id="IPR036390">
    <property type="entry name" value="WH_DNA-bd_sf"/>
</dbReference>
<evidence type="ECO:0000313" key="1">
    <source>
        <dbReference type="EMBL" id="KAK6938409.1"/>
    </source>
</evidence>
<dbReference type="AlphaFoldDB" id="A0AAN8VQX6"/>
<proteinExistence type="predicted"/>
<protein>
    <submittedName>
        <fullName evidence="1">Uncharacterized protein</fullName>
    </submittedName>
</protein>
<dbReference type="Gene3D" id="1.10.10.10">
    <property type="entry name" value="Winged helix-like DNA-binding domain superfamily/Winged helix DNA-binding domain"/>
    <property type="match status" value="1"/>
</dbReference>
<sequence>MKEMSKSAVRLANAIILPMVLKSALELNLIEISLSATAHGGAGGFVSESELADRKQCWNRDGSNAGPACKSMSLYSRHDKLFTDS</sequence>
<keyword evidence="2" id="KW-1185">Reference proteome</keyword>